<dbReference type="Gene3D" id="3.40.710.10">
    <property type="entry name" value="DD-peptidase/beta-lactamase superfamily"/>
    <property type="match status" value="1"/>
</dbReference>
<keyword evidence="20" id="KW-1185">Reference proteome</keyword>
<dbReference type="GO" id="GO:0071555">
    <property type="term" value="P:cell wall organization"/>
    <property type="evidence" value="ECO:0007669"/>
    <property type="project" value="UniProtKB-KW"/>
</dbReference>
<dbReference type="InterPro" id="IPR012907">
    <property type="entry name" value="Peptidase_S11_C"/>
</dbReference>
<evidence type="ECO:0000256" key="15">
    <source>
        <dbReference type="RuleBase" id="RU004016"/>
    </source>
</evidence>
<proteinExistence type="inferred from homology"/>
<evidence type="ECO:0000256" key="10">
    <source>
        <dbReference type="ARBA" id="ARBA00022984"/>
    </source>
</evidence>
<evidence type="ECO:0000259" key="18">
    <source>
        <dbReference type="SMART" id="SM00936"/>
    </source>
</evidence>
<dbReference type="InterPro" id="IPR037167">
    <property type="entry name" value="Peptidase_S11_C_sf"/>
</dbReference>
<feature type="transmembrane region" description="Helical" evidence="16">
    <location>
        <begin position="400"/>
        <end position="420"/>
    </location>
</feature>
<evidence type="ECO:0000256" key="8">
    <source>
        <dbReference type="ARBA" id="ARBA00022801"/>
    </source>
</evidence>
<dbReference type="InterPro" id="IPR001967">
    <property type="entry name" value="Peptidase_S11_N"/>
</dbReference>
<comment type="function">
    <text evidence="1">Removes C-terminal D-alanyl residues from sugar-peptide cell wall precursors.</text>
</comment>
<dbReference type="InterPro" id="IPR018044">
    <property type="entry name" value="Peptidase_S11"/>
</dbReference>
<keyword evidence="8" id="KW-0378">Hydrolase</keyword>
<evidence type="ECO:0000256" key="14">
    <source>
        <dbReference type="PIRSR" id="PIRSR618044-2"/>
    </source>
</evidence>
<evidence type="ECO:0000313" key="19">
    <source>
        <dbReference type="EMBL" id="SHI50744.1"/>
    </source>
</evidence>
<accession>A0A1M6BQ91</accession>
<evidence type="ECO:0000256" key="7">
    <source>
        <dbReference type="ARBA" id="ARBA00022729"/>
    </source>
</evidence>
<keyword evidence="16" id="KW-0472">Membrane</keyword>
<feature type="active site" evidence="13">
    <location>
        <position position="117"/>
    </location>
</feature>
<evidence type="ECO:0000256" key="16">
    <source>
        <dbReference type="SAM" id="Phobius"/>
    </source>
</evidence>
<evidence type="ECO:0000256" key="17">
    <source>
        <dbReference type="SAM" id="SignalP"/>
    </source>
</evidence>
<reference evidence="20" key="1">
    <citation type="submission" date="2016-11" db="EMBL/GenBank/DDBJ databases">
        <authorList>
            <person name="Varghese N."/>
            <person name="Submissions S."/>
        </authorList>
    </citation>
    <scope>NUCLEOTIDE SEQUENCE [LARGE SCALE GENOMIC DNA]</scope>
    <source>
        <strain evidence="20">DSM 17957</strain>
    </source>
</reference>
<evidence type="ECO:0000256" key="3">
    <source>
        <dbReference type="ARBA" id="ARBA00007164"/>
    </source>
</evidence>
<keyword evidence="6" id="KW-0645">Protease</keyword>
<dbReference type="GO" id="GO:0009002">
    <property type="term" value="F:serine-type D-Ala-D-Ala carboxypeptidase activity"/>
    <property type="evidence" value="ECO:0007669"/>
    <property type="project" value="UniProtKB-EC"/>
</dbReference>
<keyword evidence="11" id="KW-0961">Cell wall biogenesis/degradation</keyword>
<organism evidence="19 20">
    <name type="scientific">Geosporobacter subterraneus DSM 17957</name>
    <dbReference type="NCBI Taxonomy" id="1121919"/>
    <lineage>
        <taxon>Bacteria</taxon>
        <taxon>Bacillati</taxon>
        <taxon>Bacillota</taxon>
        <taxon>Clostridia</taxon>
        <taxon>Peptostreptococcales</taxon>
        <taxon>Thermotaleaceae</taxon>
        <taxon>Geosporobacter</taxon>
    </lineage>
</organism>
<feature type="binding site" evidence="14">
    <location>
        <position position="242"/>
    </location>
    <ligand>
        <name>substrate</name>
    </ligand>
</feature>
<evidence type="ECO:0000256" key="5">
    <source>
        <dbReference type="ARBA" id="ARBA00022645"/>
    </source>
</evidence>
<dbReference type="InterPro" id="IPR015956">
    <property type="entry name" value="Peniciliin-bd_prot_C_sf"/>
</dbReference>
<evidence type="ECO:0000256" key="12">
    <source>
        <dbReference type="ARBA" id="ARBA00034000"/>
    </source>
</evidence>
<keyword evidence="16" id="KW-0812">Transmembrane</keyword>
<feature type="chain" id="PRO_5009916139" description="serine-type D-Ala-D-Ala carboxypeptidase" evidence="17">
    <location>
        <begin position="29"/>
        <end position="457"/>
    </location>
</feature>
<evidence type="ECO:0000313" key="20">
    <source>
        <dbReference type="Proteomes" id="UP000184536"/>
    </source>
</evidence>
<evidence type="ECO:0000256" key="4">
    <source>
        <dbReference type="ARBA" id="ARBA00012448"/>
    </source>
</evidence>
<dbReference type="GO" id="GO:0009252">
    <property type="term" value="P:peptidoglycan biosynthetic process"/>
    <property type="evidence" value="ECO:0007669"/>
    <property type="project" value="UniProtKB-UniPathway"/>
</dbReference>
<comment type="similarity">
    <text evidence="3 15">Belongs to the peptidase S11 family.</text>
</comment>
<keyword evidence="9" id="KW-0133">Cell shape</keyword>
<dbReference type="InterPro" id="IPR012338">
    <property type="entry name" value="Beta-lactam/transpept-like"/>
</dbReference>
<gene>
    <name evidence="19" type="ORF">SAMN02745975_00015</name>
</gene>
<dbReference type="PANTHER" id="PTHR21581:SF6">
    <property type="entry name" value="TRAFFICKING PROTEIN PARTICLE COMPLEX SUBUNIT 12"/>
    <property type="match status" value="1"/>
</dbReference>
<dbReference type="SMART" id="SM00936">
    <property type="entry name" value="PBP5_C"/>
    <property type="match status" value="1"/>
</dbReference>
<evidence type="ECO:0000256" key="9">
    <source>
        <dbReference type="ARBA" id="ARBA00022960"/>
    </source>
</evidence>
<dbReference type="SUPFAM" id="SSF56601">
    <property type="entry name" value="beta-lactamase/transpeptidase-like"/>
    <property type="match status" value="1"/>
</dbReference>
<dbReference type="Proteomes" id="UP000184536">
    <property type="component" value="Unassembled WGS sequence"/>
</dbReference>
<keyword evidence="10" id="KW-0573">Peptidoglycan synthesis</keyword>
<evidence type="ECO:0000256" key="1">
    <source>
        <dbReference type="ARBA" id="ARBA00003217"/>
    </source>
</evidence>
<evidence type="ECO:0000256" key="13">
    <source>
        <dbReference type="PIRSR" id="PIRSR618044-1"/>
    </source>
</evidence>
<feature type="active site" description="Acyl-ester intermediate" evidence="13">
    <location>
        <position position="62"/>
    </location>
</feature>
<feature type="signal peptide" evidence="17">
    <location>
        <begin position="1"/>
        <end position="28"/>
    </location>
</feature>
<evidence type="ECO:0000256" key="6">
    <source>
        <dbReference type="ARBA" id="ARBA00022670"/>
    </source>
</evidence>
<sequence length="457" mass="51256">MRKTMLLRLLAVLVFVNTFSFLPSHAIARPPDITAPSGILIDAATGDVLYEKNAHEKMYPASTTKIMTAILVLENTNLQDTVIIDKDTPFTDGSRIYALEDEIFTVEQLLYALLVQSANDAAVALAKHVSGSVEAFAALMNQRARELGAKNTNFVNPNGLPNEAHISSAYDLAMIAKHGMTIPAFREIVGTVRYEIPPTNKQEETRYLRSSNRFLWGTGGRNQINYRGKWTNIKYDIVDGIKTGYTIQAQQCLVASAVQGEHRLISVILKAQSTNVYLDSRTLIDYGFENFQFKKIIGSHEPIEAVSIKGGIEKKVNLVTADAFYKAIPKGDSIEDLTKDIVLREDLSAPIEKGEILGRMIYKSGDLVLGEVDLIAEETVAKKEGIYAAFPSAQTSRRPIAYIIALPLLLFLLWRSFVTFRRSRRRKNRLLYSKKNHRKSRGNDLTDVNLYYHDKKH</sequence>
<dbReference type="EC" id="3.4.16.4" evidence="4"/>
<evidence type="ECO:0000256" key="2">
    <source>
        <dbReference type="ARBA" id="ARBA00004752"/>
    </source>
</evidence>
<dbReference type="GO" id="GO:0006508">
    <property type="term" value="P:proteolysis"/>
    <property type="evidence" value="ECO:0007669"/>
    <property type="project" value="UniProtKB-KW"/>
</dbReference>
<dbReference type="EMBL" id="FQZV01000003">
    <property type="protein sequence ID" value="SHI50744.1"/>
    <property type="molecule type" value="Genomic_DNA"/>
</dbReference>
<dbReference type="SUPFAM" id="SSF69189">
    <property type="entry name" value="Penicillin-binding protein associated domain"/>
    <property type="match status" value="1"/>
</dbReference>
<feature type="active site" description="Proton acceptor" evidence="13">
    <location>
        <position position="65"/>
    </location>
</feature>
<name>A0A1M6BQ91_9FIRM</name>
<dbReference type="UniPathway" id="UPA00219"/>
<dbReference type="PRINTS" id="PR00725">
    <property type="entry name" value="DADACBPTASE1"/>
</dbReference>
<dbReference type="PANTHER" id="PTHR21581">
    <property type="entry name" value="D-ALANYL-D-ALANINE CARBOXYPEPTIDASE"/>
    <property type="match status" value="1"/>
</dbReference>
<dbReference type="AlphaFoldDB" id="A0A1M6BQ91"/>
<keyword evidence="5 19" id="KW-0121">Carboxypeptidase</keyword>
<dbReference type="Gene3D" id="2.60.410.10">
    <property type="entry name" value="D-Ala-D-Ala carboxypeptidase, C-terminal domain"/>
    <property type="match status" value="1"/>
</dbReference>
<dbReference type="STRING" id="1121919.SAMN02745975_00015"/>
<comment type="catalytic activity">
    <reaction evidence="12">
        <text>Preferential cleavage: (Ac)2-L-Lys-D-Ala-|-D-Ala. Also transpeptidation of peptidyl-alanyl moieties that are N-acyl substituents of D-alanine.</text>
        <dbReference type="EC" id="3.4.16.4"/>
    </reaction>
</comment>
<dbReference type="Pfam" id="PF00768">
    <property type="entry name" value="Peptidase_S11"/>
    <property type="match status" value="1"/>
</dbReference>
<keyword evidence="16" id="KW-1133">Transmembrane helix</keyword>
<dbReference type="GO" id="GO:0008360">
    <property type="term" value="P:regulation of cell shape"/>
    <property type="evidence" value="ECO:0007669"/>
    <property type="project" value="UniProtKB-KW"/>
</dbReference>
<keyword evidence="7 17" id="KW-0732">Signal</keyword>
<protein>
    <recommendedName>
        <fullName evidence="4">serine-type D-Ala-D-Ala carboxypeptidase</fullName>
        <ecNumber evidence="4">3.4.16.4</ecNumber>
    </recommendedName>
</protein>
<evidence type="ECO:0000256" key="11">
    <source>
        <dbReference type="ARBA" id="ARBA00023316"/>
    </source>
</evidence>
<comment type="pathway">
    <text evidence="2">Cell wall biogenesis; peptidoglycan biosynthesis.</text>
</comment>
<dbReference type="Pfam" id="PF07943">
    <property type="entry name" value="PBP5_C"/>
    <property type="match status" value="1"/>
</dbReference>
<feature type="domain" description="Peptidase S11 D-Ala-D-Ala carboxypeptidase A C-terminal" evidence="18">
    <location>
        <begin position="291"/>
        <end position="382"/>
    </location>
</feature>